<dbReference type="InterPro" id="IPR011047">
    <property type="entry name" value="Quinoprotein_ADH-like_sf"/>
</dbReference>
<feature type="domain" description="Pyrrolo-quinoline quinone repeat" evidence="1">
    <location>
        <begin position="178"/>
        <end position="272"/>
    </location>
</feature>
<dbReference type="Pfam" id="PF13360">
    <property type="entry name" value="PQQ_2"/>
    <property type="match status" value="3"/>
</dbReference>
<dbReference type="InterPro" id="IPR002372">
    <property type="entry name" value="PQQ_rpt_dom"/>
</dbReference>
<reference evidence="2 3" key="1">
    <citation type="journal article" date="2013" name="Antonie Van Leeuwenhoek">
        <title>Actinoplanes hulinensis sp. nov., a novel actinomycete isolated from soybean root (Glycine max (L.) Merr).</title>
        <authorList>
            <person name="Shen Y."/>
            <person name="Liu C."/>
            <person name="Wang X."/>
            <person name="Zhao J."/>
            <person name="Jia F."/>
            <person name="Zhang Y."/>
            <person name="Wang L."/>
            <person name="Yang D."/>
            <person name="Xiang W."/>
        </authorList>
    </citation>
    <scope>NUCLEOTIDE SEQUENCE [LARGE SCALE GENOMIC DNA]</scope>
    <source>
        <strain evidence="2 3">NEAU-M9</strain>
    </source>
</reference>
<evidence type="ECO:0000313" key="3">
    <source>
        <dbReference type="Proteomes" id="UP001519863"/>
    </source>
</evidence>
<sequence>MNLFLTAALAATLSLPGPPTPAPASEWSQTGYGPGATYYNPHERRLTPASVADISKRWDIPTHAAPECEIGREPIVGGDHLYTSDPGGVGAYDPATGKRRWHADLHGRGVMRIAMSDGILAVLSYACTGQRNFLTAYRASSGSRLWELPLGAPSQDMIIDQGVVVVDVRPDFGASTIAHRLATGARLWRLGGTRADGLLSAGGRLLLRQEGQGSRAVLITTGATIWETKENWYAVGSDPAGTRFYVSSHNVGLTAVDAADGRKIWESTWHPSGVTADERHLYFPWNHSIYCVDAGNGRKLWSVPLEDGAGQPVRAGALLYSPAGIGAKLSIVEAETGKPRKGGMPSDESHPPVVADGRLFLTDGDRLRAYF</sequence>
<dbReference type="PANTHER" id="PTHR34512">
    <property type="entry name" value="CELL SURFACE PROTEIN"/>
    <property type="match status" value="1"/>
</dbReference>
<proteinExistence type="predicted"/>
<name>A0ABS7AWT3_9ACTN</name>
<feature type="domain" description="Pyrrolo-quinoline quinone repeat" evidence="1">
    <location>
        <begin position="87"/>
        <end position="166"/>
    </location>
</feature>
<feature type="domain" description="Pyrrolo-quinoline quinone repeat" evidence="1">
    <location>
        <begin position="288"/>
        <end position="366"/>
    </location>
</feature>
<protein>
    <submittedName>
        <fullName evidence="2">PQQ-binding-like beta-propeller repeat protein</fullName>
    </submittedName>
</protein>
<dbReference type="SUPFAM" id="SSF50998">
    <property type="entry name" value="Quinoprotein alcohol dehydrogenase-like"/>
    <property type="match status" value="1"/>
</dbReference>
<dbReference type="Gene3D" id="2.130.10.10">
    <property type="entry name" value="YVTN repeat-like/Quinoprotein amine dehydrogenase"/>
    <property type="match status" value="2"/>
</dbReference>
<dbReference type="InterPro" id="IPR018391">
    <property type="entry name" value="PQQ_b-propeller_rpt"/>
</dbReference>
<evidence type="ECO:0000259" key="1">
    <source>
        <dbReference type="Pfam" id="PF13360"/>
    </source>
</evidence>
<dbReference type="RefSeq" id="WP_220142472.1">
    <property type="nucleotide sequence ID" value="NZ_JAHXZI010000002.1"/>
</dbReference>
<gene>
    <name evidence="2" type="ORF">KZ829_03855</name>
</gene>
<dbReference type="PANTHER" id="PTHR34512:SF30">
    <property type="entry name" value="OUTER MEMBRANE PROTEIN ASSEMBLY FACTOR BAMB"/>
    <property type="match status" value="1"/>
</dbReference>
<organism evidence="2 3">
    <name type="scientific">Actinoplanes hulinensis</name>
    <dbReference type="NCBI Taxonomy" id="1144547"/>
    <lineage>
        <taxon>Bacteria</taxon>
        <taxon>Bacillati</taxon>
        <taxon>Actinomycetota</taxon>
        <taxon>Actinomycetes</taxon>
        <taxon>Micromonosporales</taxon>
        <taxon>Micromonosporaceae</taxon>
        <taxon>Actinoplanes</taxon>
    </lineage>
</organism>
<dbReference type="InterPro" id="IPR015943">
    <property type="entry name" value="WD40/YVTN_repeat-like_dom_sf"/>
</dbReference>
<dbReference type="Proteomes" id="UP001519863">
    <property type="component" value="Unassembled WGS sequence"/>
</dbReference>
<comment type="caution">
    <text evidence="2">The sequence shown here is derived from an EMBL/GenBank/DDBJ whole genome shotgun (WGS) entry which is preliminary data.</text>
</comment>
<dbReference type="EMBL" id="JAHXZI010000002">
    <property type="protein sequence ID" value="MBW6432876.1"/>
    <property type="molecule type" value="Genomic_DNA"/>
</dbReference>
<dbReference type="SMART" id="SM00564">
    <property type="entry name" value="PQQ"/>
    <property type="match status" value="3"/>
</dbReference>
<evidence type="ECO:0000313" key="2">
    <source>
        <dbReference type="EMBL" id="MBW6432876.1"/>
    </source>
</evidence>
<accession>A0ABS7AWT3</accession>
<keyword evidence="3" id="KW-1185">Reference proteome</keyword>